<evidence type="ECO:0000256" key="2">
    <source>
        <dbReference type="ARBA" id="ARBA00004651"/>
    </source>
</evidence>
<comment type="cofactor">
    <cofactor evidence="1">
        <name>Zn(2+)</name>
        <dbReference type="ChEBI" id="CHEBI:29105"/>
    </cofactor>
</comment>
<keyword evidence="11" id="KW-0482">Metalloprotease</keyword>
<organism evidence="15">
    <name type="scientific">candidate division CPR3 bacterium</name>
    <dbReference type="NCBI Taxonomy" id="2268181"/>
    <lineage>
        <taxon>Bacteria</taxon>
        <taxon>Bacteria division CPR3</taxon>
    </lineage>
</organism>
<evidence type="ECO:0000259" key="14">
    <source>
        <dbReference type="Pfam" id="PF02163"/>
    </source>
</evidence>
<proteinExistence type="inferred from homology"/>
<comment type="subcellular location">
    <subcellularLocation>
        <location evidence="2">Cell membrane</location>
        <topology evidence="2">Multi-pass membrane protein</topology>
    </subcellularLocation>
</comment>
<keyword evidence="12 13" id="KW-0472">Membrane</keyword>
<dbReference type="GO" id="GO:0006508">
    <property type="term" value="P:proteolysis"/>
    <property type="evidence" value="ECO:0007669"/>
    <property type="project" value="UniProtKB-KW"/>
</dbReference>
<gene>
    <name evidence="15" type="ORF">ENI13_01625</name>
</gene>
<comment type="similarity">
    <text evidence="3">Belongs to the peptidase M50B family.</text>
</comment>
<evidence type="ECO:0000256" key="8">
    <source>
        <dbReference type="ARBA" id="ARBA00022801"/>
    </source>
</evidence>
<dbReference type="Proteomes" id="UP000885695">
    <property type="component" value="Unassembled WGS sequence"/>
</dbReference>
<evidence type="ECO:0000256" key="6">
    <source>
        <dbReference type="ARBA" id="ARBA00022692"/>
    </source>
</evidence>
<feature type="transmembrane region" description="Helical" evidence="13">
    <location>
        <begin position="174"/>
        <end position="201"/>
    </location>
</feature>
<dbReference type="InterPro" id="IPR044537">
    <property type="entry name" value="Rip2-like"/>
</dbReference>
<reference evidence="15" key="1">
    <citation type="journal article" date="2020" name="mSystems">
        <title>Genome- and Community-Level Interaction Insights into Carbon Utilization and Element Cycling Functions of Hydrothermarchaeota in Hydrothermal Sediment.</title>
        <authorList>
            <person name="Zhou Z."/>
            <person name="Liu Y."/>
            <person name="Xu W."/>
            <person name="Pan J."/>
            <person name="Luo Z.H."/>
            <person name="Li M."/>
        </authorList>
    </citation>
    <scope>NUCLEOTIDE SEQUENCE [LARGE SCALE GENOMIC DNA]</scope>
    <source>
        <strain evidence="15">HyVt-369</strain>
    </source>
</reference>
<evidence type="ECO:0000256" key="7">
    <source>
        <dbReference type="ARBA" id="ARBA00022723"/>
    </source>
</evidence>
<evidence type="ECO:0000256" key="3">
    <source>
        <dbReference type="ARBA" id="ARBA00007931"/>
    </source>
</evidence>
<evidence type="ECO:0000256" key="10">
    <source>
        <dbReference type="ARBA" id="ARBA00022989"/>
    </source>
</evidence>
<feature type="transmembrane region" description="Helical" evidence="13">
    <location>
        <begin position="124"/>
        <end position="145"/>
    </location>
</feature>
<keyword evidence="4" id="KW-1003">Cell membrane</keyword>
<keyword evidence="8" id="KW-0378">Hydrolase</keyword>
<feature type="domain" description="Peptidase M50" evidence="14">
    <location>
        <begin position="125"/>
        <end position="181"/>
    </location>
</feature>
<dbReference type="CDD" id="cd06158">
    <property type="entry name" value="S2P-M50_like_1"/>
    <property type="match status" value="1"/>
</dbReference>
<accession>A0A7C1T275</accession>
<protein>
    <submittedName>
        <fullName evidence="15">Site-2 protease family protein</fullName>
    </submittedName>
</protein>
<dbReference type="InterPro" id="IPR008915">
    <property type="entry name" value="Peptidase_M50"/>
</dbReference>
<keyword evidence="6 13" id="KW-0812">Transmembrane</keyword>
<keyword evidence="9" id="KW-0862">Zinc</keyword>
<evidence type="ECO:0000256" key="11">
    <source>
        <dbReference type="ARBA" id="ARBA00023049"/>
    </source>
</evidence>
<feature type="transmembrane region" description="Helical" evidence="13">
    <location>
        <begin position="96"/>
        <end position="118"/>
    </location>
</feature>
<evidence type="ECO:0000256" key="12">
    <source>
        <dbReference type="ARBA" id="ARBA00023136"/>
    </source>
</evidence>
<evidence type="ECO:0000256" key="1">
    <source>
        <dbReference type="ARBA" id="ARBA00001947"/>
    </source>
</evidence>
<keyword evidence="5 15" id="KW-0645">Protease</keyword>
<comment type="caution">
    <text evidence="15">The sequence shown here is derived from an EMBL/GenBank/DDBJ whole genome shotgun (WGS) entry which is preliminary data.</text>
</comment>
<evidence type="ECO:0000313" key="15">
    <source>
        <dbReference type="EMBL" id="HEB13660.1"/>
    </source>
</evidence>
<dbReference type="InterPro" id="IPR052348">
    <property type="entry name" value="Metallopeptidase_M50B"/>
</dbReference>
<dbReference type="AlphaFoldDB" id="A0A7C1T275"/>
<dbReference type="PANTHER" id="PTHR35864">
    <property type="entry name" value="ZINC METALLOPROTEASE MJ0611-RELATED"/>
    <property type="match status" value="1"/>
</dbReference>
<feature type="transmembrane region" description="Helical" evidence="13">
    <location>
        <begin position="53"/>
        <end position="75"/>
    </location>
</feature>
<keyword evidence="10 13" id="KW-1133">Transmembrane helix</keyword>
<dbReference type="PANTHER" id="PTHR35864:SF1">
    <property type="entry name" value="ZINC METALLOPROTEASE YWHC-RELATED"/>
    <property type="match status" value="1"/>
</dbReference>
<name>A0A7C1T275_UNCC3</name>
<dbReference type="Pfam" id="PF02163">
    <property type="entry name" value="Peptidase_M50"/>
    <property type="match status" value="1"/>
</dbReference>
<sequence length="207" mass="22325">MEFIFLIAILIMSVVLHEVSHGVVANALGDPTAKNAGRLTLNPIPHLDPIGSILLPGALILMSMVTGGGFIFGWAKPVPVNPMNLRGKYDSAMVSLAGPGSNVAIAVVFGLALRLLPLADLNPALIMVFGYIVYLNLLLAVFNLLPIPPLDGSHILFTFLPQSMENIKFMLSKYGMFILLFIIFFFFGIIRVVVGGLYSLIVGTPLF</sequence>
<dbReference type="EMBL" id="DRHL01000092">
    <property type="protein sequence ID" value="HEB13660.1"/>
    <property type="molecule type" value="Genomic_DNA"/>
</dbReference>
<dbReference type="GO" id="GO:0046872">
    <property type="term" value="F:metal ion binding"/>
    <property type="evidence" value="ECO:0007669"/>
    <property type="project" value="UniProtKB-KW"/>
</dbReference>
<dbReference type="GO" id="GO:0008237">
    <property type="term" value="F:metallopeptidase activity"/>
    <property type="evidence" value="ECO:0007669"/>
    <property type="project" value="UniProtKB-KW"/>
</dbReference>
<evidence type="ECO:0000256" key="9">
    <source>
        <dbReference type="ARBA" id="ARBA00022833"/>
    </source>
</evidence>
<dbReference type="GO" id="GO:0005886">
    <property type="term" value="C:plasma membrane"/>
    <property type="evidence" value="ECO:0007669"/>
    <property type="project" value="UniProtKB-SubCell"/>
</dbReference>
<evidence type="ECO:0000256" key="13">
    <source>
        <dbReference type="SAM" id="Phobius"/>
    </source>
</evidence>
<evidence type="ECO:0000256" key="5">
    <source>
        <dbReference type="ARBA" id="ARBA00022670"/>
    </source>
</evidence>
<evidence type="ECO:0000256" key="4">
    <source>
        <dbReference type="ARBA" id="ARBA00022475"/>
    </source>
</evidence>
<keyword evidence="7" id="KW-0479">Metal-binding</keyword>